<name>A0A4Y2IYK8_ARAVE</name>
<proteinExistence type="predicted"/>
<organism evidence="1 2">
    <name type="scientific">Araneus ventricosus</name>
    <name type="common">Orbweaver spider</name>
    <name type="synonym">Epeira ventricosa</name>
    <dbReference type="NCBI Taxonomy" id="182803"/>
    <lineage>
        <taxon>Eukaryota</taxon>
        <taxon>Metazoa</taxon>
        <taxon>Ecdysozoa</taxon>
        <taxon>Arthropoda</taxon>
        <taxon>Chelicerata</taxon>
        <taxon>Arachnida</taxon>
        <taxon>Araneae</taxon>
        <taxon>Araneomorphae</taxon>
        <taxon>Entelegynae</taxon>
        <taxon>Araneoidea</taxon>
        <taxon>Araneidae</taxon>
        <taxon>Araneus</taxon>
    </lineage>
</organism>
<keyword evidence="2" id="KW-1185">Reference proteome</keyword>
<dbReference type="EMBL" id="BGPR01003043">
    <property type="protein sequence ID" value="GBM82927.1"/>
    <property type="molecule type" value="Genomic_DNA"/>
</dbReference>
<sequence>MFVLNFVALRSAVWPQCQHTPNTHSLLSRQFIYTPFHPFVPILVFFHPFKSKNQGCHSSEAPKCADSRSERSFLPLYRCSSIPPIFPTQRSCDKGSLVARSQSSQIV</sequence>
<evidence type="ECO:0000313" key="2">
    <source>
        <dbReference type="Proteomes" id="UP000499080"/>
    </source>
</evidence>
<dbReference type="AlphaFoldDB" id="A0A4Y2IYK8"/>
<accession>A0A4Y2IYK8</accession>
<comment type="caution">
    <text evidence="1">The sequence shown here is derived from an EMBL/GenBank/DDBJ whole genome shotgun (WGS) entry which is preliminary data.</text>
</comment>
<dbReference type="Proteomes" id="UP000499080">
    <property type="component" value="Unassembled WGS sequence"/>
</dbReference>
<gene>
    <name evidence="1" type="ORF">AVEN_151788_1</name>
</gene>
<reference evidence="1 2" key="1">
    <citation type="journal article" date="2019" name="Sci. Rep.">
        <title>Orb-weaving spider Araneus ventricosus genome elucidates the spidroin gene catalogue.</title>
        <authorList>
            <person name="Kono N."/>
            <person name="Nakamura H."/>
            <person name="Ohtoshi R."/>
            <person name="Moran D.A.P."/>
            <person name="Shinohara A."/>
            <person name="Yoshida Y."/>
            <person name="Fujiwara M."/>
            <person name="Mori M."/>
            <person name="Tomita M."/>
            <person name="Arakawa K."/>
        </authorList>
    </citation>
    <scope>NUCLEOTIDE SEQUENCE [LARGE SCALE GENOMIC DNA]</scope>
</reference>
<protein>
    <submittedName>
        <fullName evidence="1">Uncharacterized protein</fullName>
    </submittedName>
</protein>
<evidence type="ECO:0000313" key="1">
    <source>
        <dbReference type="EMBL" id="GBM82927.1"/>
    </source>
</evidence>